<protein>
    <recommendedName>
        <fullName evidence="5">5'-methylthioadenosine/S-adenosylhomocysteine nucleosidase</fullName>
        <shortName evidence="5">MTA/SAH nucleosidase</shortName>
        <shortName evidence="5">MTAN</shortName>
        <ecNumber evidence="5">3.2.2.9</ecNumber>
    </recommendedName>
    <alternativeName>
        <fullName evidence="5">5'-deoxyadenosine nucleosidase</fullName>
        <shortName evidence="5">DOA nucleosidase</shortName>
        <shortName evidence="5">dAdo nucleosidase</shortName>
    </alternativeName>
    <alternativeName>
        <fullName evidence="5">5'-methylthioadenosine nucleosidase</fullName>
        <shortName evidence="5">MTA nucleosidase</shortName>
    </alternativeName>
    <alternativeName>
        <fullName evidence="5">S-adenosylhomocysteine nucleosidase</fullName>
        <shortName evidence="5">AdoHcy nucleosidase</shortName>
        <shortName evidence="5">SAH nucleosidase</shortName>
        <shortName evidence="5">SRH nucleosidase</shortName>
    </alternativeName>
</protein>
<keyword evidence="2 5" id="KW-0028">Amino-acid biosynthesis</keyword>
<dbReference type="NCBIfam" id="NF004079">
    <property type="entry name" value="PRK05584.1"/>
    <property type="match status" value="1"/>
</dbReference>
<evidence type="ECO:0000259" key="6">
    <source>
        <dbReference type="Pfam" id="PF01048"/>
    </source>
</evidence>
<comment type="catalytic activity">
    <reaction evidence="5">
        <text>S-methyl-5'-thioadenosine + H2O = 5-(methylsulfanyl)-D-ribose + adenine</text>
        <dbReference type="Rhea" id="RHEA:13617"/>
        <dbReference type="ChEBI" id="CHEBI:15377"/>
        <dbReference type="ChEBI" id="CHEBI:16708"/>
        <dbReference type="ChEBI" id="CHEBI:17509"/>
        <dbReference type="ChEBI" id="CHEBI:78440"/>
        <dbReference type="EC" id="3.2.2.9"/>
    </reaction>
</comment>
<dbReference type="InterPro" id="IPR035994">
    <property type="entry name" value="Nucleoside_phosphorylase_sf"/>
</dbReference>
<dbReference type="NCBIfam" id="TIGR01704">
    <property type="entry name" value="MTA_SAH-Nsdase"/>
    <property type="match status" value="1"/>
</dbReference>
<evidence type="ECO:0000256" key="2">
    <source>
        <dbReference type="ARBA" id="ARBA00022605"/>
    </source>
</evidence>
<comment type="similarity">
    <text evidence="5">Belongs to the PNP/UDP phosphorylase family. MtnN subfamily.</text>
</comment>
<dbReference type="Pfam" id="PF01048">
    <property type="entry name" value="PNP_UDP_1"/>
    <property type="match status" value="1"/>
</dbReference>
<organism evidence="7 8">
    <name type="scientific">Shewanella algidipiscicola</name>
    <dbReference type="NCBI Taxonomy" id="614070"/>
    <lineage>
        <taxon>Bacteria</taxon>
        <taxon>Pseudomonadati</taxon>
        <taxon>Pseudomonadota</taxon>
        <taxon>Gammaproteobacteria</taxon>
        <taxon>Alteromonadales</taxon>
        <taxon>Shewanellaceae</taxon>
        <taxon>Shewanella</taxon>
    </lineage>
</organism>
<feature type="binding site" evidence="5">
    <location>
        <begin position="189"/>
        <end position="190"/>
    </location>
    <ligand>
        <name>substrate</name>
    </ligand>
</feature>
<proteinExistence type="inferred from homology"/>
<keyword evidence="3 5" id="KW-0378">Hydrolase</keyword>
<dbReference type="Gene3D" id="3.40.50.1580">
    <property type="entry name" value="Nucleoside phosphorylase domain"/>
    <property type="match status" value="1"/>
</dbReference>
<keyword evidence="4 5" id="KW-0486">Methionine biosynthesis</keyword>
<comment type="caution">
    <text evidence="7">The sequence shown here is derived from an EMBL/GenBank/DDBJ whole genome shotgun (WGS) entry which is preliminary data.</text>
</comment>
<evidence type="ECO:0000256" key="4">
    <source>
        <dbReference type="ARBA" id="ARBA00023167"/>
    </source>
</evidence>
<dbReference type="PANTHER" id="PTHR46832:SF1">
    <property type="entry name" value="5'-METHYLTHIOADENOSINE_S-ADENOSYLHOMOCYSTEINE NUCLEOSIDASE"/>
    <property type="match status" value="1"/>
</dbReference>
<dbReference type="InterPro" id="IPR000845">
    <property type="entry name" value="Nucleoside_phosphorylase_d"/>
</dbReference>
<evidence type="ECO:0000256" key="3">
    <source>
        <dbReference type="ARBA" id="ARBA00022801"/>
    </source>
</evidence>
<dbReference type="CDD" id="cd09008">
    <property type="entry name" value="MTAN"/>
    <property type="match status" value="1"/>
</dbReference>
<evidence type="ECO:0000313" key="8">
    <source>
        <dbReference type="Proteomes" id="UP000761574"/>
    </source>
</evidence>
<reference evidence="7 8" key="1">
    <citation type="submission" date="2021-05" db="EMBL/GenBank/DDBJ databases">
        <title>Molecular characterization for Shewanella algae harboring chromosomal blaOXA-55-like strains isolated from clinical and environment sample.</title>
        <authorList>
            <person name="Ohama Y."/>
            <person name="Aoki K."/>
            <person name="Harada S."/>
            <person name="Moriya K."/>
            <person name="Ishii Y."/>
            <person name="Tateda K."/>
        </authorList>
    </citation>
    <scope>NUCLEOTIDE SEQUENCE [LARGE SCALE GENOMIC DNA]</scope>
    <source>
        <strain evidence="7 8">LMG 23746</strain>
    </source>
</reference>
<dbReference type="InterPro" id="IPR010049">
    <property type="entry name" value="MTA_SAH_Nsdase"/>
</dbReference>
<dbReference type="EC" id="3.2.2.9" evidence="5"/>
<comment type="pathway">
    <text evidence="1 5">Amino-acid biosynthesis; L-methionine biosynthesis via salvage pathway; S-methyl-5-thio-alpha-D-ribose 1-phosphate from S-methyl-5'-thioadenosine (hydrolase route): step 1/2.</text>
</comment>
<dbReference type="SUPFAM" id="SSF53167">
    <property type="entry name" value="Purine and uridine phosphorylases"/>
    <property type="match status" value="1"/>
</dbReference>
<feature type="binding site" evidence="5">
    <location>
        <position position="168"/>
    </location>
    <ligand>
        <name>substrate</name>
    </ligand>
</feature>
<evidence type="ECO:0000313" key="7">
    <source>
        <dbReference type="EMBL" id="GIU44192.1"/>
    </source>
</evidence>
<comment type="catalytic activity">
    <reaction evidence="5">
        <text>S-adenosyl-L-homocysteine + H2O = S-(5-deoxy-D-ribos-5-yl)-L-homocysteine + adenine</text>
        <dbReference type="Rhea" id="RHEA:17805"/>
        <dbReference type="ChEBI" id="CHEBI:15377"/>
        <dbReference type="ChEBI" id="CHEBI:16708"/>
        <dbReference type="ChEBI" id="CHEBI:57856"/>
        <dbReference type="ChEBI" id="CHEBI:58195"/>
        <dbReference type="EC" id="3.2.2.9"/>
    </reaction>
</comment>
<feature type="active site" description="Proton donor" evidence="5">
    <location>
        <position position="213"/>
    </location>
</feature>
<dbReference type="HAMAP" id="MF_01684">
    <property type="entry name" value="Salvage_MtnN"/>
    <property type="match status" value="1"/>
</dbReference>
<keyword evidence="8" id="KW-1185">Reference proteome</keyword>
<sequence length="245" mass="25807">MTAPHEHQYITKGHSMKIGIIGAMEPEVAHLISSMTNPESHTIAGIEFVAGQLAGKEVVVTRSGIGKVTASVATTLLIEKYAPDYVINTGSAGGFVDSLAIGDIVISSEVRHHDVDVTAFGYEIGQMAQQPAAFIPDATLVNAAKKAVASLGEVKAIEGLICTGDSFICDPVRTKTMLANFPTMAACEMEGAAIAQVCHQFGVPFVVIRSLSDNANNDSPVDFDSYIVKAGHHSALMVIALLQQL</sequence>
<name>A0ABQ4P9W2_9GAMM</name>
<dbReference type="EMBL" id="BPFB01000008">
    <property type="protein sequence ID" value="GIU44192.1"/>
    <property type="molecule type" value="Genomic_DNA"/>
</dbReference>
<evidence type="ECO:0000256" key="1">
    <source>
        <dbReference type="ARBA" id="ARBA00004945"/>
    </source>
</evidence>
<dbReference type="PANTHER" id="PTHR46832">
    <property type="entry name" value="5'-METHYLTHIOADENOSINE/S-ADENOSYLHOMOCYSTEINE NUCLEOSIDASE"/>
    <property type="match status" value="1"/>
</dbReference>
<accession>A0ABQ4P9W2</accession>
<gene>
    <name evidence="5 7" type="primary">mtnN</name>
    <name evidence="7" type="ORF">TUM4630_09290</name>
</gene>
<feature type="domain" description="Nucleoside phosphorylase" evidence="6">
    <location>
        <begin position="17"/>
        <end position="224"/>
    </location>
</feature>
<comment type="function">
    <text evidence="5">Catalyzes the irreversible cleavage of the glycosidic bond in both 5'-methylthioadenosine (MTA) and S-adenosylhomocysteine (SAH/AdoHcy) to adenine and the corresponding thioribose, 5'-methylthioribose and S-ribosylhomocysteine, respectively. Also cleaves 5'-deoxyadenosine, a toxic by-product of radical S-adenosylmethionine (SAM) enzymes, into 5-deoxyribose and adenine.</text>
</comment>
<feature type="active site" description="Proton acceptor" evidence="5">
    <location>
        <position position="27"/>
    </location>
</feature>
<feature type="binding site" evidence="5">
    <location>
        <position position="93"/>
    </location>
    <ligand>
        <name>substrate</name>
    </ligand>
</feature>
<evidence type="ECO:0000256" key="5">
    <source>
        <dbReference type="HAMAP-Rule" id="MF_01684"/>
    </source>
</evidence>
<dbReference type="Proteomes" id="UP000761574">
    <property type="component" value="Unassembled WGS sequence"/>
</dbReference>
<comment type="catalytic activity">
    <reaction evidence="5">
        <text>5'-deoxyadenosine + H2O = 5-deoxy-D-ribose + adenine</text>
        <dbReference type="Rhea" id="RHEA:29859"/>
        <dbReference type="ChEBI" id="CHEBI:15377"/>
        <dbReference type="ChEBI" id="CHEBI:16708"/>
        <dbReference type="ChEBI" id="CHEBI:17319"/>
        <dbReference type="ChEBI" id="CHEBI:149540"/>
        <dbReference type="EC" id="3.2.2.9"/>
    </reaction>
</comment>